<sequence length="209" mass="23864">MARPRLLFARPPRVVPQAALSFSFAGRYPPMSSPSSDDSHLWVTWDDYHRLIERLALQVYQSGWQFDQILCLARGGVRVGDVMSRIFDVPLGILATSSYREAAGTKQGDLDIAQFITITRGTLSGRVLLVDDMVDTGHTFNKVHTHLSEQFPAISELRSAVLWWKGHSQATPDYFVDKLPTNPWIYQPFEDYDSLRPHQLEAWIRKGYK</sequence>
<feature type="domain" description="Phosphoribosyltransferase" evidence="3">
    <location>
        <begin position="45"/>
        <end position="191"/>
    </location>
</feature>
<evidence type="ECO:0000313" key="4">
    <source>
        <dbReference type="EMBL" id="CAE38135.1"/>
    </source>
</evidence>
<dbReference type="Pfam" id="PF00156">
    <property type="entry name" value="Pribosyltran"/>
    <property type="match status" value="1"/>
</dbReference>
<evidence type="ECO:0000256" key="2">
    <source>
        <dbReference type="ARBA" id="ARBA00022679"/>
    </source>
</evidence>
<dbReference type="EMBL" id="BX640431">
    <property type="protein sequence ID" value="CAE38135.1"/>
    <property type="molecule type" value="Genomic_DNA"/>
</dbReference>
<gene>
    <name evidence="4" type="ordered locus">BPP2843</name>
</gene>
<evidence type="ECO:0000313" key="5">
    <source>
        <dbReference type="Proteomes" id="UP000001421"/>
    </source>
</evidence>
<dbReference type="PANTHER" id="PTHR43363">
    <property type="entry name" value="HYPOXANTHINE PHOSPHORIBOSYLTRANSFERASE"/>
    <property type="match status" value="1"/>
</dbReference>
<keyword evidence="1" id="KW-0328">Glycosyltransferase</keyword>
<dbReference type="InterPro" id="IPR029057">
    <property type="entry name" value="PRTase-like"/>
</dbReference>
<protein>
    <submittedName>
        <fullName evidence="4">Transferase</fullName>
    </submittedName>
</protein>
<dbReference type="Gene3D" id="3.40.50.2020">
    <property type="match status" value="1"/>
</dbReference>
<evidence type="ECO:0000259" key="3">
    <source>
        <dbReference type="Pfam" id="PF00156"/>
    </source>
</evidence>
<dbReference type="GO" id="GO:0016757">
    <property type="term" value="F:glycosyltransferase activity"/>
    <property type="evidence" value="ECO:0007669"/>
    <property type="project" value="UniProtKB-KW"/>
</dbReference>
<name>Q7W6Q8_BORPA</name>
<dbReference type="CDD" id="cd06223">
    <property type="entry name" value="PRTases_typeI"/>
    <property type="match status" value="1"/>
</dbReference>
<accession>Q7W6Q8</accession>
<dbReference type="Proteomes" id="UP000001421">
    <property type="component" value="Chromosome"/>
</dbReference>
<dbReference type="HOGENOM" id="CLU_080904_2_0_4"/>
<evidence type="ECO:0000256" key="1">
    <source>
        <dbReference type="ARBA" id="ARBA00022676"/>
    </source>
</evidence>
<dbReference type="AlphaFoldDB" id="Q7W6Q8"/>
<proteinExistence type="predicted"/>
<dbReference type="KEGG" id="bpa:BPP2843"/>
<keyword evidence="2 4" id="KW-0808">Transferase</keyword>
<dbReference type="PANTHER" id="PTHR43363:SF1">
    <property type="entry name" value="HYPOXANTHINE-GUANINE PHOSPHORIBOSYLTRANSFERASE"/>
    <property type="match status" value="1"/>
</dbReference>
<dbReference type="InterPro" id="IPR000836">
    <property type="entry name" value="PRTase_dom"/>
</dbReference>
<organism evidence="4 5">
    <name type="scientific">Bordetella parapertussis (strain 12822 / ATCC BAA-587 / NCTC 13253)</name>
    <dbReference type="NCBI Taxonomy" id="257311"/>
    <lineage>
        <taxon>Bacteria</taxon>
        <taxon>Pseudomonadati</taxon>
        <taxon>Pseudomonadota</taxon>
        <taxon>Betaproteobacteria</taxon>
        <taxon>Burkholderiales</taxon>
        <taxon>Alcaligenaceae</taxon>
        <taxon>Bordetella</taxon>
    </lineage>
</organism>
<reference evidence="4 5" key="1">
    <citation type="journal article" date="2003" name="Nat. Genet.">
        <title>Comparative analysis of the genome sequences of Bordetella pertussis, Bordetella parapertussis and Bordetella bronchiseptica.</title>
        <authorList>
            <person name="Parkhill J."/>
            <person name="Sebaihia M."/>
            <person name="Preston A."/>
            <person name="Murphy L.D."/>
            <person name="Thomson N.R."/>
            <person name="Harris D.E."/>
            <person name="Holden M.T.G."/>
            <person name="Churcher C.M."/>
            <person name="Bentley S.D."/>
            <person name="Mungall K.L."/>
            <person name="Cerdeno-Tarraga A.-M."/>
            <person name="Temple L."/>
            <person name="James K.D."/>
            <person name="Harris B."/>
            <person name="Quail M.A."/>
            <person name="Achtman M."/>
            <person name="Atkin R."/>
            <person name="Baker S."/>
            <person name="Basham D."/>
            <person name="Bason N."/>
            <person name="Cherevach I."/>
            <person name="Chillingworth T."/>
            <person name="Collins M."/>
            <person name="Cronin A."/>
            <person name="Davis P."/>
            <person name="Doggett J."/>
            <person name="Feltwell T."/>
            <person name="Goble A."/>
            <person name="Hamlin N."/>
            <person name="Hauser H."/>
            <person name="Holroyd S."/>
            <person name="Jagels K."/>
            <person name="Leather S."/>
            <person name="Moule S."/>
            <person name="Norberczak H."/>
            <person name="O'Neil S."/>
            <person name="Ormond D."/>
            <person name="Price C."/>
            <person name="Rabbinowitsch E."/>
            <person name="Rutter S."/>
            <person name="Sanders M."/>
            <person name="Saunders D."/>
            <person name="Seeger K."/>
            <person name="Sharp S."/>
            <person name="Simmonds M."/>
            <person name="Skelton J."/>
            <person name="Squares R."/>
            <person name="Squares S."/>
            <person name="Stevens K."/>
            <person name="Unwin L."/>
            <person name="Whitehead S."/>
            <person name="Barrell B.G."/>
            <person name="Maskell D.J."/>
        </authorList>
    </citation>
    <scope>NUCLEOTIDE SEQUENCE [LARGE SCALE GENOMIC DNA]</scope>
    <source>
        <strain evidence="4 5">12822 / ATCC BAA-587 / NCTC 13253</strain>
    </source>
</reference>
<dbReference type="SUPFAM" id="SSF53271">
    <property type="entry name" value="PRTase-like"/>
    <property type="match status" value="1"/>
</dbReference>